<dbReference type="Pfam" id="PF09899">
    <property type="entry name" value="DUF2126"/>
    <property type="match status" value="1"/>
</dbReference>
<evidence type="ECO:0000313" key="4">
    <source>
        <dbReference type="Proteomes" id="UP001253595"/>
    </source>
</evidence>
<keyword evidence="4" id="KW-1185">Reference proteome</keyword>
<sequence length="1143" mass="129765">MAIRVAIHHKTKYEFDRLTSLFPHVLRLRPAPHSRTKIHSYSLKIEPADHFINWQQDPFGNFQARLVFPEQTKTLSIEVEVVADMTSINPFDFFVEDYAQHIPFDYDEQLQRELIPYLEISENGPQLMEIVNKIKADIRHRQLSEKPWAVNDFMVSINQMVQQAIGYGVRLEPGIQTCEETLTLAKGSCRDSAWLLVQIFRHLGYAARFASGYLVQLTADIKALDGPSGPEKDFTDLHAWTEIYIPGAGWIGLDPTSGLLATEGHIPLACTPDPISAAPITGATSKCEVEFSYSNEVFRILEDPRVTKPYTEDQWQTINALGAAVDKELIEQDVRLTTGGEPTFVSIDDMESEQWNTGALGADKLRLAKDLLLRMRETFAPNGLLHYGQGKWYPGEEVPRWALGCFWRTDGQALWNNPHLLARADKSYGLTHIDAKKFAQLLCEKIHVNSDHLIPAYEDVLYYLWAEQTLPPDINPLEADLKDDLERRRIAKLLSRGLNTESGYVLPIEWNYSQNQNYTNQSWLTGRWKLRTGELMLVPGDSPLGLRLPLNSLEFPKHEYERYQPESDPLGPREPLATKGQQATALTAEKSGAVKNTIAQKIAEQKAALGGAPKPNYIEAGYVIRTAMCFEARDGRLHLFLPPLTYLEHYVALIEAIEDTAATLNMPVVLEGYEPPKDYRLKKFLITPDPGVIEVNIHPVETWADLVNNTEALYEDARQCRLGTEKFMLDGRHSGTGGGNHVTFGGSTPANSPFLRRPDLLRSLVTYWQHHPGLSYLFSGLFIGPTSQSPRADEGRAEMLYELEIAFQQMPEGIVDQPWLVDRLMRNLLIDITGNTHRAEFCIDKLYAPGTASGRQGILEFRGFEMPPHARMSLVQILLLRCLISRFWKEPYKKPLVRWGTLLHDKFMLPHYVWEDLRDVVNDLNEHGYPFQLEWLAAFEEFRFPHYGRVQLDDIEIELRWAIEPWHVLGEEVSSFGTSRYVDSSLERLQVKVSGLTPGRYILACNGRRVCLNATGKHGEFVGGVRYRAWQPPSALHPTIGIHSPLVFDLIDTWNGKSIGGCTYHVSHPGGRSYDRFPVNANEAESRRGNRFFDINHTPGALPITPAGKILREFFEHKHPPRPMAPPPEEPADEYPHTLDLRK</sequence>
<feature type="compositionally biased region" description="Basic and acidic residues" evidence="1">
    <location>
        <begin position="1134"/>
        <end position="1143"/>
    </location>
</feature>
<reference evidence="3 4" key="1">
    <citation type="submission" date="2023-07" db="EMBL/GenBank/DDBJ databases">
        <title>Sorghum-associated microbial communities from plants grown in Nebraska, USA.</title>
        <authorList>
            <person name="Schachtman D."/>
        </authorList>
    </citation>
    <scope>NUCLEOTIDE SEQUENCE [LARGE SCALE GENOMIC DNA]</scope>
    <source>
        <strain evidence="3 4">BE190</strain>
    </source>
</reference>
<dbReference type="EMBL" id="JAVDVX010000009">
    <property type="protein sequence ID" value="MDR7091978.1"/>
    <property type="molecule type" value="Genomic_DNA"/>
</dbReference>
<dbReference type="SMART" id="SM00460">
    <property type="entry name" value="TGc"/>
    <property type="match status" value="1"/>
</dbReference>
<comment type="caution">
    <text evidence="3">The sequence shown here is derived from an EMBL/GenBank/DDBJ whole genome shotgun (WGS) entry which is preliminary data.</text>
</comment>
<dbReference type="PANTHER" id="PTHR33490:SF1">
    <property type="entry name" value="SLL1233 PROTEIN"/>
    <property type="match status" value="1"/>
</dbReference>
<dbReference type="InterPro" id="IPR038765">
    <property type="entry name" value="Papain-like_cys_pep_sf"/>
</dbReference>
<dbReference type="SUPFAM" id="SSF54001">
    <property type="entry name" value="Cysteine proteinases"/>
    <property type="match status" value="1"/>
</dbReference>
<dbReference type="Gene3D" id="3.10.620.30">
    <property type="match status" value="1"/>
</dbReference>
<name>A0ABU1V3W8_9GAMM</name>
<evidence type="ECO:0000256" key="1">
    <source>
        <dbReference type="SAM" id="MobiDB-lite"/>
    </source>
</evidence>
<dbReference type="Pfam" id="PF08379">
    <property type="entry name" value="Bact_transglu_N"/>
    <property type="match status" value="1"/>
</dbReference>
<dbReference type="InterPro" id="IPR013589">
    <property type="entry name" value="Bac_transglu_N"/>
</dbReference>
<dbReference type="Pfam" id="PF01841">
    <property type="entry name" value="Transglut_core"/>
    <property type="match status" value="1"/>
</dbReference>
<dbReference type="InterPro" id="IPR018667">
    <property type="entry name" value="DUF2126"/>
</dbReference>
<organism evidence="3 4">
    <name type="scientific">Cellvibrio fibrivorans</name>
    <dbReference type="NCBI Taxonomy" id="126350"/>
    <lineage>
        <taxon>Bacteria</taxon>
        <taxon>Pseudomonadati</taxon>
        <taxon>Pseudomonadota</taxon>
        <taxon>Gammaproteobacteria</taxon>
        <taxon>Cellvibrionales</taxon>
        <taxon>Cellvibrionaceae</taxon>
        <taxon>Cellvibrio</taxon>
    </lineage>
</organism>
<dbReference type="Proteomes" id="UP001253595">
    <property type="component" value="Unassembled WGS sequence"/>
</dbReference>
<evidence type="ECO:0000313" key="3">
    <source>
        <dbReference type="EMBL" id="MDR7091978.1"/>
    </source>
</evidence>
<gene>
    <name evidence="3" type="ORF">J2X05_004016</name>
</gene>
<proteinExistence type="predicted"/>
<accession>A0ABU1V3W8</accession>
<feature type="domain" description="Transglutaminase-like" evidence="2">
    <location>
        <begin position="181"/>
        <end position="257"/>
    </location>
</feature>
<dbReference type="PANTHER" id="PTHR33490">
    <property type="entry name" value="BLR5614 PROTEIN-RELATED"/>
    <property type="match status" value="1"/>
</dbReference>
<protein>
    <submittedName>
        <fullName evidence="3">Uncharacterized protein (DUF2126 family)/transglutaminase-like putative cysteine protease</fullName>
    </submittedName>
</protein>
<evidence type="ECO:0000259" key="2">
    <source>
        <dbReference type="SMART" id="SM00460"/>
    </source>
</evidence>
<feature type="region of interest" description="Disordered" evidence="1">
    <location>
        <begin position="1118"/>
        <end position="1143"/>
    </location>
</feature>
<dbReference type="InterPro" id="IPR002931">
    <property type="entry name" value="Transglutaminase-like"/>
</dbReference>
<dbReference type="RefSeq" id="WP_310075832.1">
    <property type="nucleotide sequence ID" value="NZ_JAVDVX010000009.1"/>
</dbReference>